<dbReference type="SUPFAM" id="SSF51206">
    <property type="entry name" value="cAMP-binding domain-like"/>
    <property type="match status" value="1"/>
</dbReference>
<name>A0A1G8TVH9_9GAMM</name>
<keyword evidence="3" id="KW-1185">Reference proteome</keyword>
<proteinExistence type="predicted"/>
<dbReference type="GO" id="GO:0016301">
    <property type="term" value="F:kinase activity"/>
    <property type="evidence" value="ECO:0007669"/>
    <property type="project" value="UniProtKB-KW"/>
</dbReference>
<dbReference type="Proteomes" id="UP000199527">
    <property type="component" value="Unassembled WGS sequence"/>
</dbReference>
<dbReference type="InterPro" id="IPR014710">
    <property type="entry name" value="RmlC-like_jellyroll"/>
</dbReference>
<keyword evidence="2" id="KW-0808">Transferase</keyword>
<dbReference type="Gene3D" id="2.60.120.10">
    <property type="entry name" value="Jelly Rolls"/>
    <property type="match status" value="1"/>
</dbReference>
<evidence type="ECO:0000313" key="2">
    <source>
        <dbReference type="EMBL" id="SDJ45576.1"/>
    </source>
</evidence>
<evidence type="ECO:0000313" key="3">
    <source>
        <dbReference type="Proteomes" id="UP000199527"/>
    </source>
</evidence>
<dbReference type="RefSeq" id="WP_143026617.1">
    <property type="nucleotide sequence ID" value="NZ_FNEM01000008.1"/>
</dbReference>
<reference evidence="3" key="1">
    <citation type="submission" date="2016-10" db="EMBL/GenBank/DDBJ databases">
        <authorList>
            <person name="Varghese N."/>
            <person name="Submissions S."/>
        </authorList>
    </citation>
    <scope>NUCLEOTIDE SEQUENCE [LARGE SCALE GENOMIC DNA]</scope>
    <source>
        <strain evidence="3">DSM 23317</strain>
    </source>
</reference>
<sequence length="188" mass="21696">MEHGFIAALTQLGVAAAQAEALFSQSSPRRCAPGEVLVAQHSHQNELFFVERGLCHAAYLTPQGKQFSKEFYWELDWVIGFEAWLAGTPSPFQLQALTEVQLRILPMSVLTQWRAERHPAHVTLLEQQLIYKERKERLMLLHSPSQRYALFCQDYPHLLRRLNDYQIAAYLGITHVSLSRIKARLRQN</sequence>
<accession>A0A1G8TVH9</accession>
<dbReference type="AlphaFoldDB" id="A0A1G8TVH9"/>
<dbReference type="EMBL" id="FNEM01000008">
    <property type="protein sequence ID" value="SDJ45576.1"/>
    <property type="molecule type" value="Genomic_DNA"/>
</dbReference>
<dbReference type="OrthoDB" id="9798104at2"/>
<feature type="domain" description="Cyclic nucleotide-binding" evidence="1">
    <location>
        <begin position="29"/>
        <end position="112"/>
    </location>
</feature>
<dbReference type="CDD" id="cd00038">
    <property type="entry name" value="CAP_ED"/>
    <property type="match status" value="1"/>
</dbReference>
<keyword evidence="2" id="KW-0418">Kinase</keyword>
<protein>
    <submittedName>
        <fullName evidence="2">cAMP-binding domain of CRP or a regulatory subunit of cAMP-dependent protein kinases</fullName>
    </submittedName>
</protein>
<dbReference type="Pfam" id="PF00027">
    <property type="entry name" value="cNMP_binding"/>
    <property type="match status" value="1"/>
</dbReference>
<evidence type="ECO:0000259" key="1">
    <source>
        <dbReference type="Pfam" id="PF00027"/>
    </source>
</evidence>
<dbReference type="InterPro" id="IPR000595">
    <property type="entry name" value="cNMP-bd_dom"/>
</dbReference>
<organism evidence="2 3">
    <name type="scientific">Ferrimonas sediminum</name>
    <dbReference type="NCBI Taxonomy" id="718193"/>
    <lineage>
        <taxon>Bacteria</taxon>
        <taxon>Pseudomonadati</taxon>
        <taxon>Pseudomonadota</taxon>
        <taxon>Gammaproteobacteria</taxon>
        <taxon>Alteromonadales</taxon>
        <taxon>Ferrimonadaceae</taxon>
        <taxon>Ferrimonas</taxon>
    </lineage>
</organism>
<gene>
    <name evidence="2" type="ORF">SAMN04488540_108101</name>
</gene>
<dbReference type="InterPro" id="IPR018490">
    <property type="entry name" value="cNMP-bd_dom_sf"/>
</dbReference>